<dbReference type="AlphaFoldDB" id="A0A543EU43"/>
<name>A0A543EU43_9MICO</name>
<evidence type="ECO:0000256" key="1">
    <source>
        <dbReference type="SAM" id="Phobius"/>
    </source>
</evidence>
<keyword evidence="1" id="KW-0472">Membrane</keyword>
<gene>
    <name evidence="2" type="ORF">FB391_2549</name>
</gene>
<keyword evidence="1" id="KW-1133">Transmembrane helix</keyword>
<evidence type="ECO:0000313" key="2">
    <source>
        <dbReference type="EMBL" id="TQM25090.1"/>
    </source>
</evidence>
<evidence type="ECO:0000313" key="3">
    <source>
        <dbReference type="Proteomes" id="UP000320235"/>
    </source>
</evidence>
<protein>
    <submittedName>
        <fullName evidence="2">Uncharacterized protein</fullName>
    </submittedName>
</protein>
<proteinExistence type="predicted"/>
<keyword evidence="3" id="KW-1185">Reference proteome</keyword>
<sequence length="146" mass="16176">MTRQHHADIAEAPRPLSAMDRRFISWTIAMMFVFGYVIWQLVGVATVKDAAPPSWLISAPSGAVIAGEPRTTHQPYRATTSLTVRPADGGTNEALITEMGLSEDEPTQIGPTPLDWRPVWVYARPTNDGFEVRLVYLRDAQDTITP</sequence>
<feature type="transmembrane region" description="Helical" evidence="1">
    <location>
        <begin position="23"/>
        <end position="42"/>
    </location>
</feature>
<keyword evidence="1" id="KW-0812">Transmembrane</keyword>
<accession>A0A543EU43</accession>
<dbReference type="EMBL" id="VFPE01000003">
    <property type="protein sequence ID" value="TQM25090.1"/>
    <property type="molecule type" value="Genomic_DNA"/>
</dbReference>
<reference evidence="2 3" key="1">
    <citation type="submission" date="2019-06" db="EMBL/GenBank/DDBJ databases">
        <title>Sequencing the genomes of 1000 actinobacteria strains.</title>
        <authorList>
            <person name="Klenk H.-P."/>
        </authorList>
    </citation>
    <scope>NUCLEOTIDE SEQUENCE [LARGE SCALE GENOMIC DNA]</scope>
    <source>
        <strain evidence="2 3">DSM 105492</strain>
    </source>
</reference>
<comment type="caution">
    <text evidence="2">The sequence shown here is derived from an EMBL/GenBank/DDBJ whole genome shotgun (WGS) entry which is preliminary data.</text>
</comment>
<dbReference type="RefSeq" id="WP_345555004.1">
    <property type="nucleotide sequence ID" value="NZ_BAABLH010000003.1"/>
</dbReference>
<organism evidence="2 3">
    <name type="scientific">Microbacterium kyungheense</name>
    <dbReference type="NCBI Taxonomy" id="1263636"/>
    <lineage>
        <taxon>Bacteria</taxon>
        <taxon>Bacillati</taxon>
        <taxon>Actinomycetota</taxon>
        <taxon>Actinomycetes</taxon>
        <taxon>Micrococcales</taxon>
        <taxon>Microbacteriaceae</taxon>
        <taxon>Microbacterium</taxon>
    </lineage>
</organism>
<dbReference type="Proteomes" id="UP000320235">
    <property type="component" value="Unassembled WGS sequence"/>
</dbReference>